<keyword evidence="6" id="KW-0645">Protease</keyword>
<evidence type="ECO:0000256" key="14">
    <source>
        <dbReference type="PIRSR" id="PIRSR611782-1"/>
    </source>
</evidence>
<dbReference type="FunFam" id="2.30.42.10:FF:000037">
    <property type="entry name" value="Periplasmic serine endoprotease DegP-like"/>
    <property type="match status" value="1"/>
</dbReference>
<dbReference type="GO" id="GO:0042597">
    <property type="term" value="C:periplasmic space"/>
    <property type="evidence" value="ECO:0007669"/>
    <property type="project" value="UniProtKB-SubCell"/>
</dbReference>
<comment type="catalytic activity">
    <reaction evidence="1">
        <text>Acts on substrates that are at least partially unfolded. The cleavage site P1 residue is normally between a pair of hydrophobic residues, such as Val-|-Val.</text>
        <dbReference type="EC" id="3.4.21.107"/>
    </reaction>
</comment>
<protein>
    <recommendedName>
        <fullName evidence="5">Probable periplasmic serine endoprotease DegP-like</fullName>
        <ecNumber evidence="4">3.4.21.107</ecNumber>
    </recommendedName>
    <alternativeName>
        <fullName evidence="13">Protease Do</fullName>
    </alternativeName>
</protein>
<dbReference type="STRING" id="722472.SAMN05444321_4924"/>
<evidence type="ECO:0000256" key="4">
    <source>
        <dbReference type="ARBA" id="ARBA00013035"/>
    </source>
</evidence>
<feature type="domain" description="PDZ" evidence="17">
    <location>
        <begin position="423"/>
        <end position="519"/>
    </location>
</feature>
<keyword evidence="7" id="KW-0732">Signal</keyword>
<name>A0A0R3M709_9BRAD</name>
<sequence>MTERPVDLSSLPSNGAPRRSLFSARKFALMASVVAGLGAAVYGFSPQQGPVDLFASAAHAQVNNEVRKVERPIGFADIVERVKPSVISVKINIADKASKGDDSANKDEDSPFQPGSPMERFFRRFGGPDGLPPGLRGGPRGGRGPVTGQGSGFFISADGYAVTNNHVVDGADKVEVTMDDGKTFTAKVIGTDPRTDLALIKVEGRKDFPFAKLSDSKPRIGDWVLAVGNPFGLGGTVTAGIVSASGRDIGNGPYDDFIQIDAPVNKGNSGGPAFDTSGEVMGVNTAIYSPSGGSVGIAFSIPASTVKNVIAQLRDKGSVSRGWIGVQIQPVTSDIADSLGMKKAEGALVAEPQANGPAAKAGIQSGDVITAVNGEPVKDAKELARTIGGLAPGNAVKLNVLQKGQDKVINLTLGQLPNTIEAKASTDKEDKGSQSKGTDVPKLGLTVAPANSVAGAGKEGVVVTEVDPKSAAAERGFKEGDVILEVAGKSVGTAGEVREALDAARTENKNSVLMRVKSGGSSRFVAVPLAKG</sequence>
<evidence type="ECO:0000313" key="18">
    <source>
        <dbReference type="EMBL" id="KRR15390.1"/>
    </source>
</evidence>
<evidence type="ECO:0000256" key="8">
    <source>
        <dbReference type="ARBA" id="ARBA00022737"/>
    </source>
</evidence>
<comment type="caution">
    <text evidence="18">The sequence shown here is derived from an EMBL/GenBank/DDBJ whole genome shotgun (WGS) entry which is preliminary data.</text>
</comment>
<dbReference type="Gene3D" id="2.40.10.120">
    <property type="match status" value="1"/>
</dbReference>
<organism evidence="18 19">
    <name type="scientific">Bradyrhizobium lablabi</name>
    <dbReference type="NCBI Taxonomy" id="722472"/>
    <lineage>
        <taxon>Bacteria</taxon>
        <taxon>Pseudomonadati</taxon>
        <taxon>Pseudomonadota</taxon>
        <taxon>Alphaproteobacteria</taxon>
        <taxon>Hyphomicrobiales</taxon>
        <taxon>Nitrobacteraceae</taxon>
        <taxon>Bradyrhizobium</taxon>
    </lineage>
</organism>
<keyword evidence="11" id="KW-0720">Serine protease</keyword>
<keyword evidence="9" id="KW-0574">Periplasm</keyword>
<reference evidence="18 19" key="1">
    <citation type="submission" date="2014-03" db="EMBL/GenBank/DDBJ databases">
        <title>Bradyrhizobium valentinum sp. nov., isolated from effective nodules of Lupinus mariae-josephae, a lupine endemic of basic-lime soils in Eastern Spain.</title>
        <authorList>
            <person name="Duran D."/>
            <person name="Rey L."/>
            <person name="Navarro A."/>
            <person name="Busquets A."/>
            <person name="Imperial J."/>
            <person name="Ruiz-Argueso T."/>
        </authorList>
    </citation>
    <scope>NUCLEOTIDE SEQUENCE [LARGE SCALE GENOMIC DNA]</scope>
    <source>
        <strain evidence="18 19">CCBAU 23086</strain>
    </source>
</reference>
<feature type="active site" description="Charge relay system" evidence="14">
    <location>
        <position position="166"/>
    </location>
</feature>
<feature type="binding site" evidence="15">
    <location>
        <begin position="267"/>
        <end position="269"/>
    </location>
    <ligand>
        <name>substrate</name>
    </ligand>
</feature>
<dbReference type="EMBL" id="LLYB01000134">
    <property type="protein sequence ID" value="KRR15390.1"/>
    <property type="molecule type" value="Genomic_DNA"/>
</dbReference>
<dbReference type="OrthoDB" id="7358927at2"/>
<comment type="subcellular location">
    <subcellularLocation>
        <location evidence="2">Periplasm</location>
    </subcellularLocation>
</comment>
<gene>
    <name evidence="18" type="ORF">CQ14_03495</name>
</gene>
<dbReference type="SUPFAM" id="SSF50156">
    <property type="entry name" value="PDZ domain-like"/>
    <property type="match status" value="2"/>
</dbReference>
<evidence type="ECO:0000256" key="5">
    <source>
        <dbReference type="ARBA" id="ARBA00013958"/>
    </source>
</evidence>
<dbReference type="GO" id="GO:0004252">
    <property type="term" value="F:serine-type endopeptidase activity"/>
    <property type="evidence" value="ECO:0007669"/>
    <property type="project" value="InterPro"/>
</dbReference>
<feature type="compositionally biased region" description="Basic and acidic residues" evidence="16">
    <location>
        <begin position="424"/>
        <end position="433"/>
    </location>
</feature>
<dbReference type="PRINTS" id="PR00834">
    <property type="entry name" value="PROTEASES2C"/>
</dbReference>
<evidence type="ECO:0000256" key="2">
    <source>
        <dbReference type="ARBA" id="ARBA00004418"/>
    </source>
</evidence>
<keyword evidence="12" id="KW-0346">Stress response</keyword>
<dbReference type="AlphaFoldDB" id="A0A0R3M709"/>
<evidence type="ECO:0000256" key="11">
    <source>
        <dbReference type="ARBA" id="ARBA00022825"/>
    </source>
</evidence>
<comment type="similarity">
    <text evidence="3">Belongs to the peptidase S1C family.</text>
</comment>
<feature type="compositionally biased region" description="Gly residues" evidence="16">
    <location>
        <begin position="135"/>
        <end position="149"/>
    </location>
</feature>
<dbReference type="PANTHER" id="PTHR22939:SF130">
    <property type="entry name" value="PERIPLASMIC SERINE ENDOPROTEASE DEGP-LIKE-RELATED"/>
    <property type="match status" value="1"/>
</dbReference>
<evidence type="ECO:0000256" key="7">
    <source>
        <dbReference type="ARBA" id="ARBA00022729"/>
    </source>
</evidence>
<feature type="binding site" evidence="15">
    <location>
        <position position="166"/>
    </location>
    <ligand>
        <name>substrate</name>
    </ligand>
</feature>
<dbReference type="InterPro" id="IPR009003">
    <property type="entry name" value="Peptidase_S1_PA"/>
</dbReference>
<dbReference type="InterPro" id="IPR001940">
    <property type="entry name" value="Peptidase_S1C"/>
</dbReference>
<evidence type="ECO:0000313" key="19">
    <source>
        <dbReference type="Proteomes" id="UP000051660"/>
    </source>
</evidence>
<feature type="active site" description="Charge relay system" evidence="14">
    <location>
        <position position="196"/>
    </location>
</feature>
<dbReference type="FunFam" id="2.40.10.120:FF:000007">
    <property type="entry name" value="Periplasmic serine endoprotease DegP-like"/>
    <property type="match status" value="1"/>
</dbReference>
<evidence type="ECO:0000256" key="1">
    <source>
        <dbReference type="ARBA" id="ARBA00001772"/>
    </source>
</evidence>
<dbReference type="InterPro" id="IPR041489">
    <property type="entry name" value="PDZ_6"/>
</dbReference>
<feature type="domain" description="PDZ" evidence="17">
    <location>
        <begin position="308"/>
        <end position="379"/>
    </location>
</feature>
<dbReference type="SUPFAM" id="SSF50494">
    <property type="entry name" value="Trypsin-like serine proteases"/>
    <property type="match status" value="1"/>
</dbReference>
<dbReference type="PROSITE" id="PS50106">
    <property type="entry name" value="PDZ"/>
    <property type="match status" value="2"/>
</dbReference>
<dbReference type="PANTHER" id="PTHR22939">
    <property type="entry name" value="SERINE PROTEASE FAMILY S1C HTRA-RELATED"/>
    <property type="match status" value="1"/>
</dbReference>
<evidence type="ECO:0000256" key="12">
    <source>
        <dbReference type="ARBA" id="ARBA00023016"/>
    </source>
</evidence>
<feature type="region of interest" description="Disordered" evidence="16">
    <location>
        <begin position="423"/>
        <end position="443"/>
    </location>
</feature>
<dbReference type="Proteomes" id="UP000051660">
    <property type="component" value="Unassembled WGS sequence"/>
</dbReference>
<feature type="region of interest" description="Disordered" evidence="16">
    <location>
        <begin position="97"/>
        <end position="149"/>
    </location>
</feature>
<dbReference type="NCBIfam" id="TIGR02037">
    <property type="entry name" value="degP_htrA_DO"/>
    <property type="match status" value="1"/>
</dbReference>
<evidence type="ECO:0000256" key="10">
    <source>
        <dbReference type="ARBA" id="ARBA00022801"/>
    </source>
</evidence>
<dbReference type="CDD" id="cd10839">
    <property type="entry name" value="cpPDZ1_DegP-like"/>
    <property type="match status" value="1"/>
</dbReference>
<evidence type="ECO:0000256" key="15">
    <source>
        <dbReference type="PIRSR" id="PIRSR611782-2"/>
    </source>
</evidence>
<dbReference type="InterPro" id="IPR036034">
    <property type="entry name" value="PDZ_sf"/>
</dbReference>
<feature type="binding site" evidence="15">
    <location>
        <position position="196"/>
    </location>
    <ligand>
        <name>substrate</name>
    </ligand>
</feature>
<evidence type="ECO:0000259" key="17">
    <source>
        <dbReference type="PROSITE" id="PS50106"/>
    </source>
</evidence>
<dbReference type="SMART" id="SM00228">
    <property type="entry name" value="PDZ"/>
    <property type="match status" value="2"/>
</dbReference>
<evidence type="ECO:0000256" key="3">
    <source>
        <dbReference type="ARBA" id="ARBA00010541"/>
    </source>
</evidence>
<dbReference type="Pfam" id="PF13365">
    <property type="entry name" value="Trypsin_2"/>
    <property type="match status" value="1"/>
</dbReference>
<proteinExistence type="inferred from homology"/>
<evidence type="ECO:0000256" key="6">
    <source>
        <dbReference type="ARBA" id="ARBA00022670"/>
    </source>
</evidence>
<dbReference type="Gene3D" id="2.30.42.10">
    <property type="match status" value="2"/>
</dbReference>
<evidence type="ECO:0000256" key="9">
    <source>
        <dbReference type="ARBA" id="ARBA00022764"/>
    </source>
</evidence>
<dbReference type="GO" id="GO:0006508">
    <property type="term" value="P:proteolysis"/>
    <property type="evidence" value="ECO:0007669"/>
    <property type="project" value="UniProtKB-KW"/>
</dbReference>
<evidence type="ECO:0000256" key="16">
    <source>
        <dbReference type="SAM" id="MobiDB-lite"/>
    </source>
</evidence>
<dbReference type="EC" id="3.4.21.107" evidence="4"/>
<accession>A0A0R3M709</accession>
<dbReference type="RefSeq" id="WP_057863193.1">
    <property type="nucleotide sequence ID" value="NZ_LLYB01000134.1"/>
</dbReference>
<dbReference type="Pfam" id="PF13180">
    <property type="entry name" value="PDZ_2"/>
    <property type="match status" value="1"/>
</dbReference>
<evidence type="ECO:0000256" key="13">
    <source>
        <dbReference type="ARBA" id="ARBA00032850"/>
    </source>
</evidence>
<keyword evidence="8" id="KW-0677">Repeat</keyword>
<dbReference type="InterPro" id="IPR011782">
    <property type="entry name" value="Pept_S1C_Do"/>
</dbReference>
<feature type="active site" description="Charge relay system" evidence="14">
    <location>
        <position position="269"/>
    </location>
</feature>
<dbReference type="Pfam" id="PF17820">
    <property type="entry name" value="PDZ_6"/>
    <property type="match status" value="1"/>
</dbReference>
<dbReference type="InterPro" id="IPR001478">
    <property type="entry name" value="PDZ"/>
</dbReference>
<feature type="compositionally biased region" description="Basic and acidic residues" evidence="16">
    <location>
        <begin position="97"/>
        <end position="109"/>
    </location>
</feature>
<keyword evidence="10" id="KW-0378">Hydrolase</keyword>